<dbReference type="Pfam" id="PF05679">
    <property type="entry name" value="CHGN"/>
    <property type="match status" value="1"/>
</dbReference>
<dbReference type="InterPro" id="IPR037524">
    <property type="entry name" value="PA14/GLEYA"/>
</dbReference>
<evidence type="ECO:0000256" key="10">
    <source>
        <dbReference type="SAM" id="MobiDB-lite"/>
    </source>
</evidence>
<feature type="compositionally biased region" description="Low complexity" evidence="10">
    <location>
        <begin position="780"/>
        <end position="800"/>
    </location>
</feature>
<evidence type="ECO:0000256" key="2">
    <source>
        <dbReference type="ARBA" id="ARBA00009239"/>
    </source>
</evidence>
<gene>
    <name evidence="12" type="ORF">KUDE01_028559</name>
</gene>
<dbReference type="InterPro" id="IPR029044">
    <property type="entry name" value="Nucleotide-diphossugar_trans"/>
</dbReference>
<evidence type="ECO:0000259" key="11">
    <source>
        <dbReference type="PROSITE" id="PS51820"/>
    </source>
</evidence>
<comment type="caution">
    <text evidence="12">The sequence shown here is derived from an EMBL/GenBank/DDBJ whole genome shotgun (WGS) entry which is preliminary data.</text>
</comment>
<feature type="non-terminal residue" evidence="12">
    <location>
        <position position="1053"/>
    </location>
</feature>
<comment type="similarity">
    <text evidence="2 9">Belongs to the chondroitin N-acetylgalactosaminyltransferase family.</text>
</comment>
<dbReference type="GO" id="GO:0032580">
    <property type="term" value="C:Golgi cisterna membrane"/>
    <property type="evidence" value="ECO:0007669"/>
    <property type="project" value="UniProtKB-SubCell"/>
</dbReference>
<sequence>DDEPITGGADGRHHTHIRKFLSQRHKKLPWKPEDWCGSSIAQLRKNLHYPHYPHTRTTLKKLAVAPKWKNYGLRIFGFLHPYRDGDFQFSVSSDDNSEFWLSPDESPLSARLLVYVGQVNTELCCIPASYLNHRVTPITNCFTESLRGFSTARGLLGTEWTAPGEFSKFRSQSSKSVHLISSRRYYFEVLHKQDDKGSDHVEVGSVQCYSALCGSWVQVLREELTGVSVIWRPFLPGLKYEVIDSAYISLYTDESNLKMNAVDHIPQTLASHIRLPEEFHPQALEGGRVLQHGADMLKPDPRDTFYSIPMINPSRLENVLPACLYSPTYVVKDFPIARYQGLQFVYLSFVYPNDFTRLTHMERENKCFYRESPIYLEKFGFYKYMKMDEEDDDRPFFFPNPDDFLDEEEVVDFEDEAEIVGTQPPKKPSHPSHTSNPSHPHSKPAPTEGQMAKDLDWGRDHTNGRQDNRKGLEGPKPGGFSPTRTAWSRLAPCLGSALKSSLSALASRAKQIRSNSLWPNPPTKEGKTSPRNGSINTQSESVPKSGVKQSETSRRRGDHGGLHTTDVPNQRDPLSPLSNHRDPPPVTQQKINSTENTLQGQTRVTSYLRTSEITESQQQPDPNPAELQDTNHSNPEPEPEEGELSDYSYEEVEPRPGWAEESINWQRTFSVNPMDFELLRSDWNDLRCNVSGNLQLAESEVVDVLAQYMEKLNERNGGIYTLLRIVNVEKRRDSARGNRYLVELELMERGRSVVRLSEYIYLLLHRSRMGEESVENTDFAPASPALSPASVPSPATSSLTTPPPPPPSARSPARPGATPWSTAYAKPLLCQPVMLQWRRDVMVHFVVPVKNQARWVQQFISDMENLHRQTKDDNFSIIIVDFESEDMDVEQALRDSSVYEYLRREGNFERSAGLQIGVDTIEDSHSIVFLCDLHIHFPLNILESIRKHCVEGRLAFAPVVMRLSCGSSPREPDGYWEVNGFGLFGIYKTDFDKIGGMNTEEFKDRWGGEDWELLDRVLQNGLEVERLRLRNFFHYYHSKRGMWNTQNKKTPKG</sequence>
<evidence type="ECO:0000313" key="13">
    <source>
        <dbReference type="Proteomes" id="UP001228049"/>
    </source>
</evidence>
<feature type="compositionally biased region" description="Basic and acidic residues" evidence="10">
    <location>
        <begin position="551"/>
        <end position="561"/>
    </location>
</feature>
<evidence type="ECO:0000256" key="8">
    <source>
        <dbReference type="ARBA" id="ARBA00023136"/>
    </source>
</evidence>
<evidence type="ECO:0000256" key="4">
    <source>
        <dbReference type="ARBA" id="ARBA00022692"/>
    </source>
</evidence>
<keyword evidence="6" id="KW-1133">Transmembrane helix</keyword>
<dbReference type="AlphaFoldDB" id="A0AAD9BP73"/>
<feature type="compositionally biased region" description="Acidic residues" evidence="10">
    <location>
        <begin position="637"/>
        <end position="651"/>
    </location>
</feature>
<feature type="compositionally biased region" description="Polar residues" evidence="10">
    <location>
        <begin position="529"/>
        <end position="550"/>
    </location>
</feature>
<feature type="compositionally biased region" description="Polar residues" evidence="10">
    <location>
        <begin position="587"/>
        <end position="620"/>
    </location>
</feature>
<protein>
    <recommendedName>
        <fullName evidence="9">Hexosyltransferase</fullName>
        <ecNumber evidence="9">2.4.1.-</ecNumber>
    </recommendedName>
</protein>
<evidence type="ECO:0000313" key="12">
    <source>
        <dbReference type="EMBL" id="KAK1887772.1"/>
    </source>
</evidence>
<accession>A0AAD9BP73</accession>
<keyword evidence="13" id="KW-1185">Reference proteome</keyword>
<keyword evidence="5 9" id="KW-0735">Signal-anchor</keyword>
<dbReference type="SUPFAM" id="SSF53448">
    <property type="entry name" value="Nucleotide-diphospho-sugar transferases"/>
    <property type="match status" value="1"/>
</dbReference>
<keyword evidence="3 9" id="KW-0808">Transferase</keyword>
<organism evidence="12 13">
    <name type="scientific">Dissostichus eleginoides</name>
    <name type="common">Patagonian toothfish</name>
    <name type="synonym">Dissostichus amissus</name>
    <dbReference type="NCBI Taxonomy" id="100907"/>
    <lineage>
        <taxon>Eukaryota</taxon>
        <taxon>Metazoa</taxon>
        <taxon>Chordata</taxon>
        <taxon>Craniata</taxon>
        <taxon>Vertebrata</taxon>
        <taxon>Euteleostomi</taxon>
        <taxon>Actinopterygii</taxon>
        <taxon>Neopterygii</taxon>
        <taxon>Teleostei</taxon>
        <taxon>Neoteleostei</taxon>
        <taxon>Acanthomorphata</taxon>
        <taxon>Eupercaria</taxon>
        <taxon>Perciformes</taxon>
        <taxon>Notothenioidei</taxon>
        <taxon>Nototheniidae</taxon>
        <taxon>Dissostichus</taxon>
    </lineage>
</organism>
<dbReference type="GO" id="GO:0008376">
    <property type="term" value="F:acetylgalactosaminyltransferase activity"/>
    <property type="evidence" value="ECO:0007669"/>
    <property type="project" value="InterPro"/>
</dbReference>
<feature type="compositionally biased region" description="Basic and acidic residues" evidence="10">
    <location>
        <begin position="451"/>
        <end position="473"/>
    </location>
</feature>
<evidence type="ECO:0000256" key="7">
    <source>
        <dbReference type="ARBA" id="ARBA00023034"/>
    </source>
</evidence>
<keyword evidence="7 9" id="KW-0333">Golgi apparatus</keyword>
<evidence type="ECO:0000256" key="9">
    <source>
        <dbReference type="RuleBase" id="RU364016"/>
    </source>
</evidence>
<dbReference type="InterPro" id="IPR051227">
    <property type="entry name" value="CS_glycosyltransferase"/>
</dbReference>
<dbReference type="Gene3D" id="3.90.550.10">
    <property type="entry name" value="Spore Coat Polysaccharide Biosynthesis Protein SpsA, Chain A"/>
    <property type="match status" value="1"/>
</dbReference>
<dbReference type="EC" id="2.4.1.-" evidence="9"/>
<proteinExistence type="inferred from homology"/>
<evidence type="ECO:0000256" key="6">
    <source>
        <dbReference type="ARBA" id="ARBA00022989"/>
    </source>
</evidence>
<evidence type="ECO:0000256" key="5">
    <source>
        <dbReference type="ARBA" id="ARBA00022968"/>
    </source>
</evidence>
<keyword evidence="8" id="KW-0472">Membrane</keyword>
<feature type="region of interest" description="Disordered" evidence="10">
    <location>
        <begin position="420"/>
        <end position="485"/>
    </location>
</feature>
<feature type="region of interest" description="Disordered" evidence="10">
    <location>
        <begin position="511"/>
        <end position="655"/>
    </location>
</feature>
<dbReference type="InterPro" id="IPR008428">
    <property type="entry name" value="Chond_GalNAc"/>
</dbReference>
<evidence type="ECO:0000256" key="3">
    <source>
        <dbReference type="ARBA" id="ARBA00022679"/>
    </source>
</evidence>
<keyword evidence="4" id="KW-0812">Transmembrane</keyword>
<dbReference type="PROSITE" id="PS51820">
    <property type="entry name" value="PA14"/>
    <property type="match status" value="1"/>
</dbReference>
<name>A0AAD9BP73_DISEL</name>
<feature type="domain" description="PA14" evidence="11">
    <location>
        <begin position="25"/>
        <end position="219"/>
    </location>
</feature>
<evidence type="ECO:0000256" key="1">
    <source>
        <dbReference type="ARBA" id="ARBA00004447"/>
    </source>
</evidence>
<dbReference type="Proteomes" id="UP001228049">
    <property type="component" value="Unassembled WGS sequence"/>
</dbReference>
<dbReference type="PANTHER" id="PTHR12369">
    <property type="entry name" value="CHONDROITIN SYNTHASE"/>
    <property type="match status" value="1"/>
</dbReference>
<dbReference type="EMBL" id="JASDAP010000018">
    <property type="protein sequence ID" value="KAK1887772.1"/>
    <property type="molecule type" value="Genomic_DNA"/>
</dbReference>
<dbReference type="PANTHER" id="PTHR12369:SF46">
    <property type="entry name" value="N-ACETYL-BETA-GLUCOSAMINYL-GLYCOPROTEIN 4-BETA-N-ACETYLGALACTOSAMINYLTRANSFERASE 1"/>
    <property type="match status" value="1"/>
</dbReference>
<reference evidence="12" key="1">
    <citation type="submission" date="2023-04" db="EMBL/GenBank/DDBJ databases">
        <title>Chromosome-level genome of Chaenocephalus aceratus.</title>
        <authorList>
            <person name="Park H."/>
        </authorList>
    </citation>
    <scope>NUCLEOTIDE SEQUENCE</scope>
    <source>
        <strain evidence="12">DE</strain>
        <tissue evidence="12">Muscle</tissue>
    </source>
</reference>
<feature type="region of interest" description="Disordered" evidence="10">
    <location>
        <begin position="775"/>
        <end position="818"/>
    </location>
</feature>
<comment type="subcellular location">
    <subcellularLocation>
        <location evidence="1 9">Golgi apparatus</location>
        <location evidence="1 9">Golgi stack membrane</location>
        <topology evidence="1 9">Single-pass type II membrane protein</topology>
    </subcellularLocation>
</comment>